<keyword evidence="21" id="KW-1185">Reference proteome</keyword>
<gene>
    <name evidence="20" type="ORF">FHX59_003036</name>
</gene>
<evidence type="ECO:0000256" key="16">
    <source>
        <dbReference type="SAM" id="Phobius"/>
    </source>
</evidence>
<dbReference type="InterPro" id="IPR011006">
    <property type="entry name" value="CheY-like_superfamily"/>
</dbReference>
<dbReference type="Pfam" id="PF00072">
    <property type="entry name" value="Response_reg"/>
    <property type="match status" value="1"/>
</dbReference>
<keyword evidence="6 15" id="KW-0597">Phosphoprotein</keyword>
<dbReference type="SUPFAM" id="SSF47226">
    <property type="entry name" value="Histidine-containing phosphotransfer domain, HPT domain"/>
    <property type="match status" value="1"/>
</dbReference>
<dbReference type="SMART" id="SM00387">
    <property type="entry name" value="HATPase_c"/>
    <property type="match status" value="1"/>
</dbReference>
<comment type="subcellular location">
    <subcellularLocation>
        <location evidence="2">Cell inner membrane</location>
        <topology evidence="2">Multi-pass membrane protein</topology>
    </subcellularLocation>
</comment>
<evidence type="ECO:0000256" key="5">
    <source>
        <dbReference type="ARBA" id="ARBA00022519"/>
    </source>
</evidence>
<feature type="transmembrane region" description="Helical" evidence="16">
    <location>
        <begin position="29"/>
        <end position="53"/>
    </location>
</feature>
<dbReference type="PRINTS" id="PR00344">
    <property type="entry name" value="BCTRLSENSOR"/>
</dbReference>
<sequence length="1089" mass="120037">MQRLINDLGESPLRKLYSLESNLKRERSVFAIVIALLACVVLGIAAMSVVGLFQGTFRQEEQAARTHENNVTDILLQRRMMLTTASLVLQMHMSSALPASPVTPPNVCTPLFSHDSDNIILRESCNYSVQVLSNSAQTPSMAMVLADGSAAVGHLFPAEEARLLGATTPAGLAHAVLDRFRQRGVDPLYAARKQQILWIAVPSTSADGAARLMGASVVMAGDRVHAIVMTSIDVRNLVLPVERRGLVQQPVLIDVDGTALSETGRLDQIRKIDDALYARQDGLYHWVSGFGWALRRPPFFANVGHMLYLLPFSLQLRAVRLDLWLIGGMTLLLIVMLGVAFRYWNYKFLTRIYSEVSRALDSEILNHLLVHATPVGLCVVSRPSLEIVVANPLTRALLGLRIADRHLPAVLRDSFEKTLAESGGEGASDRIWQFTCALAAEGQPPVHVEVTGAPARLDNREVFFCAINDMTARYQAETLLREAKLTSEAAARAKVAFFASMSHEIRTPLASLVGNIELVARGQLAPEQRARVWAMQSSATGLLQVVNDVLDFSKIDVGELTLMEEWADPVDLLDRLALSYAPLARQQGLRFYTVFERNIPPRLRLDPIRLSQIVNNLLGNAVKFTPSGKIVLRVSWRDSQLEISVIDSGVGVTEELKRRLFQPFMQGDNHRLAKARGTGLGLSICARLCDLMKGQISLNSTVGVGTRITVRLPLEVSNARPAVQPGPLPYHRPLLLARAQENIERLSYLFDPALTVIAAAATCTDMTSASDHDLVIATDEISADEVQRCLGEAHAVLWATDDGPLVPRRRASEGVEVSIHSLTGLRAAAEMLARECTAAETNVLARADTESQTIALIAEDNVLNRSLLHDQLTTLGVRALVARNGEEALALVEKEHVDVVLTDIDMPVMDGYQLLGELRRRGMRLPVYAVSASARPEDIAEGYSRGFTDYLTKPVPLDKLEMLASTWKRNRADADVQEAKEYAMPEFPSVPISYAVAFLQQADRHVQQFEDILEGRALGHLRECLHSLAGGLAVLGPSELYEQCQELRLLARESDSWSEELELQSTAIRDQLRKMAEQVRARRPERNAV</sequence>
<dbReference type="SMART" id="SM00388">
    <property type="entry name" value="HisKA"/>
    <property type="match status" value="1"/>
</dbReference>
<dbReference type="Proteomes" id="UP000533533">
    <property type="component" value="Unassembled WGS sequence"/>
</dbReference>
<evidence type="ECO:0000256" key="1">
    <source>
        <dbReference type="ARBA" id="ARBA00000085"/>
    </source>
</evidence>
<accession>A0ABR6FMF5</accession>
<reference evidence="20 21" key="1">
    <citation type="submission" date="2020-08" db="EMBL/GenBank/DDBJ databases">
        <title>Genomic Encyclopedia of Type Strains, Phase IV (KMG-V): Genome sequencing to study the core and pangenomes of soil and plant-associated prokaryotes.</title>
        <authorList>
            <person name="Whitman W."/>
        </authorList>
    </citation>
    <scope>NUCLEOTIDE SEQUENCE [LARGE SCALE GENOMIC DNA]</scope>
    <source>
        <strain evidence="20 21">SRMrh-85</strain>
    </source>
</reference>
<evidence type="ECO:0000256" key="11">
    <source>
        <dbReference type="ARBA" id="ARBA00022989"/>
    </source>
</evidence>
<comment type="caution">
    <text evidence="20">The sequence shown here is derived from an EMBL/GenBank/DDBJ whole genome shotgun (WGS) entry which is preliminary data.</text>
</comment>
<feature type="domain" description="Response regulatory" evidence="18">
    <location>
        <begin position="854"/>
        <end position="968"/>
    </location>
</feature>
<evidence type="ECO:0000256" key="12">
    <source>
        <dbReference type="ARBA" id="ARBA00023012"/>
    </source>
</evidence>
<evidence type="ECO:0000256" key="15">
    <source>
        <dbReference type="PROSITE-ProRule" id="PRU00169"/>
    </source>
</evidence>
<evidence type="ECO:0000256" key="6">
    <source>
        <dbReference type="ARBA" id="ARBA00022553"/>
    </source>
</evidence>
<evidence type="ECO:0000256" key="4">
    <source>
        <dbReference type="ARBA" id="ARBA00022475"/>
    </source>
</evidence>
<protein>
    <recommendedName>
        <fullName evidence="3">histidine kinase</fullName>
        <ecNumber evidence="3">2.7.13.3</ecNumber>
    </recommendedName>
</protein>
<dbReference type="SMART" id="SM00448">
    <property type="entry name" value="REC"/>
    <property type="match status" value="1"/>
</dbReference>
<keyword evidence="9 20" id="KW-0418">Kinase</keyword>
<dbReference type="InterPro" id="IPR003661">
    <property type="entry name" value="HisK_dim/P_dom"/>
</dbReference>
<comment type="catalytic activity">
    <reaction evidence="1">
        <text>ATP + protein L-histidine = ADP + protein N-phospho-L-histidine.</text>
        <dbReference type="EC" id="2.7.13.3"/>
    </reaction>
</comment>
<dbReference type="Pfam" id="PF01627">
    <property type="entry name" value="Hpt"/>
    <property type="match status" value="1"/>
</dbReference>
<keyword evidence="10" id="KW-0547">Nucleotide-binding</keyword>
<dbReference type="CDD" id="cd17546">
    <property type="entry name" value="REC_hyHK_CKI1_RcsC-like"/>
    <property type="match status" value="1"/>
</dbReference>
<proteinExistence type="predicted"/>
<dbReference type="Pfam" id="PF00512">
    <property type="entry name" value="HisKA"/>
    <property type="match status" value="1"/>
</dbReference>
<dbReference type="InterPro" id="IPR036097">
    <property type="entry name" value="HisK_dim/P_sf"/>
</dbReference>
<feature type="modified residue" description="4-aspartylphosphate" evidence="15">
    <location>
        <position position="903"/>
    </location>
</feature>
<dbReference type="InterPro" id="IPR001789">
    <property type="entry name" value="Sig_transdc_resp-reg_receiver"/>
</dbReference>
<dbReference type="InterPro" id="IPR036641">
    <property type="entry name" value="HPT_dom_sf"/>
</dbReference>
<dbReference type="Gene3D" id="1.20.120.160">
    <property type="entry name" value="HPT domain"/>
    <property type="match status" value="1"/>
</dbReference>
<dbReference type="InterPro" id="IPR003594">
    <property type="entry name" value="HATPase_dom"/>
</dbReference>
<feature type="domain" description="Histidine kinase" evidence="17">
    <location>
        <begin position="500"/>
        <end position="716"/>
    </location>
</feature>
<dbReference type="GO" id="GO:0004673">
    <property type="term" value="F:protein histidine kinase activity"/>
    <property type="evidence" value="ECO:0007669"/>
    <property type="project" value="UniProtKB-EC"/>
</dbReference>
<evidence type="ECO:0000313" key="21">
    <source>
        <dbReference type="Proteomes" id="UP000533533"/>
    </source>
</evidence>
<keyword evidence="10" id="KW-0067">ATP-binding</keyword>
<dbReference type="InterPro" id="IPR004358">
    <property type="entry name" value="Sig_transdc_His_kin-like_C"/>
</dbReference>
<dbReference type="CDD" id="cd00082">
    <property type="entry name" value="HisKA"/>
    <property type="match status" value="1"/>
</dbReference>
<dbReference type="PROSITE" id="PS50894">
    <property type="entry name" value="HPT"/>
    <property type="match status" value="1"/>
</dbReference>
<evidence type="ECO:0000256" key="13">
    <source>
        <dbReference type="ARBA" id="ARBA00023136"/>
    </source>
</evidence>
<evidence type="ECO:0000256" key="14">
    <source>
        <dbReference type="PROSITE-ProRule" id="PRU00110"/>
    </source>
</evidence>
<evidence type="ECO:0000256" key="8">
    <source>
        <dbReference type="ARBA" id="ARBA00022692"/>
    </source>
</evidence>
<keyword evidence="11 16" id="KW-1133">Transmembrane helix</keyword>
<dbReference type="Gene3D" id="3.30.565.10">
    <property type="entry name" value="Histidine kinase-like ATPase, C-terminal domain"/>
    <property type="match status" value="1"/>
</dbReference>
<feature type="modified residue" description="Phosphohistidine" evidence="14">
    <location>
        <position position="1026"/>
    </location>
</feature>
<dbReference type="CDD" id="cd16922">
    <property type="entry name" value="HATPase_EvgS-ArcB-TorS-like"/>
    <property type="match status" value="1"/>
</dbReference>
<name>A0ABR6FMF5_9BURK</name>
<evidence type="ECO:0000259" key="18">
    <source>
        <dbReference type="PROSITE" id="PS50110"/>
    </source>
</evidence>
<dbReference type="PANTHER" id="PTHR43047">
    <property type="entry name" value="TWO-COMPONENT HISTIDINE PROTEIN KINASE"/>
    <property type="match status" value="1"/>
</dbReference>
<evidence type="ECO:0000256" key="9">
    <source>
        <dbReference type="ARBA" id="ARBA00022777"/>
    </source>
</evidence>
<evidence type="ECO:0000313" key="20">
    <source>
        <dbReference type="EMBL" id="MBB2928614.1"/>
    </source>
</evidence>
<dbReference type="Gene3D" id="3.40.50.2300">
    <property type="match status" value="1"/>
</dbReference>
<evidence type="ECO:0000259" key="17">
    <source>
        <dbReference type="PROSITE" id="PS50109"/>
    </source>
</evidence>
<keyword evidence="4" id="KW-1003">Cell membrane</keyword>
<dbReference type="Gene3D" id="1.10.287.130">
    <property type="match status" value="1"/>
</dbReference>
<evidence type="ECO:0000256" key="7">
    <source>
        <dbReference type="ARBA" id="ARBA00022679"/>
    </source>
</evidence>
<evidence type="ECO:0000256" key="10">
    <source>
        <dbReference type="ARBA" id="ARBA00022840"/>
    </source>
</evidence>
<evidence type="ECO:0000256" key="3">
    <source>
        <dbReference type="ARBA" id="ARBA00012438"/>
    </source>
</evidence>
<evidence type="ECO:0000256" key="2">
    <source>
        <dbReference type="ARBA" id="ARBA00004429"/>
    </source>
</evidence>
<dbReference type="RefSeq" id="WP_110388988.1">
    <property type="nucleotide sequence ID" value="NZ_JACHVZ010000007.1"/>
</dbReference>
<keyword evidence="7 20" id="KW-0808">Transferase</keyword>
<keyword evidence="12" id="KW-0902">Two-component regulatory system</keyword>
<dbReference type="InterPro" id="IPR036890">
    <property type="entry name" value="HATPase_C_sf"/>
</dbReference>
<dbReference type="PROSITE" id="PS50110">
    <property type="entry name" value="RESPONSE_REGULATORY"/>
    <property type="match status" value="1"/>
</dbReference>
<feature type="domain" description="HPt" evidence="19">
    <location>
        <begin position="987"/>
        <end position="1089"/>
    </location>
</feature>
<dbReference type="SUPFAM" id="SSF47384">
    <property type="entry name" value="Homodimeric domain of signal transducing histidine kinase"/>
    <property type="match status" value="1"/>
</dbReference>
<dbReference type="PROSITE" id="PS50109">
    <property type="entry name" value="HIS_KIN"/>
    <property type="match status" value="1"/>
</dbReference>
<feature type="transmembrane region" description="Helical" evidence="16">
    <location>
        <begin position="323"/>
        <end position="344"/>
    </location>
</feature>
<keyword evidence="13 16" id="KW-0472">Membrane</keyword>
<dbReference type="PANTHER" id="PTHR43047:SF72">
    <property type="entry name" value="OSMOSENSING HISTIDINE PROTEIN KINASE SLN1"/>
    <property type="match status" value="1"/>
</dbReference>
<keyword evidence="8 16" id="KW-0812">Transmembrane</keyword>
<dbReference type="InterPro" id="IPR008207">
    <property type="entry name" value="Sig_transdc_His_kin_Hpt_dom"/>
</dbReference>
<dbReference type="EC" id="2.7.13.3" evidence="3"/>
<organism evidence="20 21">
    <name type="scientific">Paraburkholderia silvatlantica</name>
    <dbReference type="NCBI Taxonomy" id="321895"/>
    <lineage>
        <taxon>Bacteria</taxon>
        <taxon>Pseudomonadati</taxon>
        <taxon>Pseudomonadota</taxon>
        <taxon>Betaproteobacteria</taxon>
        <taxon>Burkholderiales</taxon>
        <taxon>Burkholderiaceae</taxon>
        <taxon>Paraburkholderia</taxon>
    </lineage>
</organism>
<dbReference type="EMBL" id="JACHVZ010000007">
    <property type="protein sequence ID" value="MBB2928614.1"/>
    <property type="molecule type" value="Genomic_DNA"/>
</dbReference>
<dbReference type="Gene3D" id="3.30.450.20">
    <property type="entry name" value="PAS domain"/>
    <property type="match status" value="1"/>
</dbReference>
<dbReference type="SUPFAM" id="SSF55874">
    <property type="entry name" value="ATPase domain of HSP90 chaperone/DNA topoisomerase II/histidine kinase"/>
    <property type="match status" value="1"/>
</dbReference>
<evidence type="ECO:0000259" key="19">
    <source>
        <dbReference type="PROSITE" id="PS50894"/>
    </source>
</evidence>
<dbReference type="InterPro" id="IPR005467">
    <property type="entry name" value="His_kinase_dom"/>
</dbReference>
<keyword evidence="5" id="KW-0997">Cell inner membrane</keyword>
<dbReference type="SUPFAM" id="SSF52172">
    <property type="entry name" value="CheY-like"/>
    <property type="match status" value="1"/>
</dbReference>
<dbReference type="Pfam" id="PF02518">
    <property type="entry name" value="HATPase_c"/>
    <property type="match status" value="1"/>
</dbReference>